<evidence type="ECO:0000256" key="1">
    <source>
        <dbReference type="SAM" id="Phobius"/>
    </source>
</evidence>
<dbReference type="EMBL" id="JXRP01000018">
    <property type="protein sequence ID" value="KIL45225.1"/>
    <property type="molecule type" value="Genomic_DNA"/>
</dbReference>
<sequence>MDEKSKIQKDLQIIASLQRDLNLVTAALLMTGQITIVGIFVNPGGFVPSLSGPLLRNERLEGLNGNVFSTMLIDIIDIILAILLLIDEIGVTSILVGPGRFSIDVTGPIFGVAKRVPALPYLQKDYEFMRDNISKHFKVDSRILNILKKEWP</sequence>
<feature type="transmembrane region" description="Helical" evidence="1">
    <location>
        <begin position="67"/>
        <end position="86"/>
    </location>
</feature>
<keyword evidence="1" id="KW-0472">Membrane</keyword>
<dbReference type="RefSeq" id="WP_052474805.1">
    <property type="nucleotide sequence ID" value="NZ_JXRP01000018.1"/>
</dbReference>
<gene>
    <name evidence="2" type="ORF">KP78_27690</name>
</gene>
<dbReference type="OrthoDB" id="2382365at2"/>
<dbReference type="PATRIC" id="fig|889306.3.peg.2781"/>
<keyword evidence="3" id="KW-1185">Reference proteome</keyword>
<dbReference type="STRING" id="889306.KP78_27690"/>
<organism evidence="2 3">
    <name type="scientific">Jeotgalibacillus soli</name>
    <dbReference type="NCBI Taxonomy" id="889306"/>
    <lineage>
        <taxon>Bacteria</taxon>
        <taxon>Bacillati</taxon>
        <taxon>Bacillota</taxon>
        <taxon>Bacilli</taxon>
        <taxon>Bacillales</taxon>
        <taxon>Caryophanaceae</taxon>
        <taxon>Jeotgalibacillus</taxon>
    </lineage>
</organism>
<keyword evidence="1" id="KW-0812">Transmembrane</keyword>
<comment type="caution">
    <text evidence="2">The sequence shown here is derived from an EMBL/GenBank/DDBJ whole genome shotgun (WGS) entry which is preliminary data.</text>
</comment>
<keyword evidence="1" id="KW-1133">Transmembrane helix</keyword>
<protein>
    <submittedName>
        <fullName evidence="2">Uncharacterized protein</fullName>
    </submittedName>
</protein>
<evidence type="ECO:0000313" key="3">
    <source>
        <dbReference type="Proteomes" id="UP000031938"/>
    </source>
</evidence>
<evidence type="ECO:0000313" key="2">
    <source>
        <dbReference type="EMBL" id="KIL45225.1"/>
    </source>
</evidence>
<accession>A0A0C2R4M8</accession>
<dbReference type="AlphaFoldDB" id="A0A0C2R4M8"/>
<name>A0A0C2R4M8_9BACL</name>
<reference evidence="2 3" key="1">
    <citation type="submission" date="2015-01" db="EMBL/GenBank/DDBJ databases">
        <title>Genome sequencing of Jeotgalibacillus soli.</title>
        <authorList>
            <person name="Goh K.M."/>
            <person name="Chan K.-G."/>
            <person name="Yaakop A.S."/>
            <person name="Ee R."/>
            <person name="Gan H.M."/>
            <person name="Chan C.S."/>
        </authorList>
    </citation>
    <scope>NUCLEOTIDE SEQUENCE [LARGE SCALE GENOMIC DNA]</scope>
    <source>
        <strain evidence="2 3">P9</strain>
    </source>
</reference>
<dbReference type="Proteomes" id="UP000031938">
    <property type="component" value="Unassembled WGS sequence"/>
</dbReference>
<proteinExistence type="predicted"/>
<feature type="transmembrane region" description="Helical" evidence="1">
    <location>
        <begin position="21"/>
        <end position="47"/>
    </location>
</feature>